<evidence type="ECO:0000313" key="2">
    <source>
        <dbReference type="Proteomes" id="UP001589776"/>
    </source>
</evidence>
<organism evidence="1 2">
    <name type="scientific">Paenibacillus chartarius</name>
    <dbReference type="NCBI Taxonomy" id="747481"/>
    <lineage>
        <taxon>Bacteria</taxon>
        <taxon>Bacillati</taxon>
        <taxon>Bacillota</taxon>
        <taxon>Bacilli</taxon>
        <taxon>Bacillales</taxon>
        <taxon>Paenibacillaceae</taxon>
        <taxon>Paenibacillus</taxon>
    </lineage>
</organism>
<reference evidence="1 2" key="1">
    <citation type="submission" date="2024-09" db="EMBL/GenBank/DDBJ databases">
        <authorList>
            <person name="Sun Q."/>
            <person name="Mori K."/>
        </authorList>
    </citation>
    <scope>NUCLEOTIDE SEQUENCE [LARGE SCALE GENOMIC DNA]</scope>
    <source>
        <strain evidence="1 2">CCM 7759</strain>
    </source>
</reference>
<dbReference type="EMBL" id="JBHLWN010000073">
    <property type="protein sequence ID" value="MFC0214399.1"/>
    <property type="molecule type" value="Genomic_DNA"/>
</dbReference>
<keyword evidence="2" id="KW-1185">Reference proteome</keyword>
<comment type="caution">
    <text evidence="1">The sequence shown here is derived from an EMBL/GenBank/DDBJ whole genome shotgun (WGS) entry which is preliminary data.</text>
</comment>
<dbReference type="Proteomes" id="UP001589776">
    <property type="component" value="Unassembled WGS sequence"/>
</dbReference>
<dbReference type="SUPFAM" id="SSF53056">
    <property type="entry name" value="beta-carbonic anhydrase, cab"/>
    <property type="match status" value="1"/>
</dbReference>
<sequence length="133" mass="15004">MHNNALNMNKVSFIHPASQEKKVLAITNVSFHVEGQLSEFINVSPEHLIVLKSFGTVISQPYGCLLRNIIIAVYKNNVDKIYIIGEKDCTENAMDYRLFLESVKKEGISDDIVRTIDYLIENTLTAGKKYGPD</sequence>
<evidence type="ECO:0000313" key="1">
    <source>
        <dbReference type="EMBL" id="MFC0214399.1"/>
    </source>
</evidence>
<dbReference type="RefSeq" id="WP_377471766.1">
    <property type="nucleotide sequence ID" value="NZ_JBHLWN010000073.1"/>
</dbReference>
<proteinExistence type="predicted"/>
<dbReference type="Gene3D" id="3.40.1050.10">
    <property type="entry name" value="Carbonic anhydrase"/>
    <property type="match status" value="1"/>
</dbReference>
<evidence type="ECO:0008006" key="3">
    <source>
        <dbReference type="Google" id="ProtNLM"/>
    </source>
</evidence>
<protein>
    <recommendedName>
        <fullName evidence="3">Carbonic anhydrase</fullName>
    </recommendedName>
</protein>
<gene>
    <name evidence="1" type="ORF">ACFFK0_18360</name>
</gene>
<dbReference type="InterPro" id="IPR036874">
    <property type="entry name" value="Carbonic_anhydrase_sf"/>
</dbReference>
<accession>A0ABV6DP22</accession>
<name>A0ABV6DP22_9BACL</name>